<organism evidence="2 3">
    <name type="scientific">Panagrolaimus davidi</name>
    <dbReference type="NCBI Taxonomy" id="227884"/>
    <lineage>
        <taxon>Eukaryota</taxon>
        <taxon>Metazoa</taxon>
        <taxon>Ecdysozoa</taxon>
        <taxon>Nematoda</taxon>
        <taxon>Chromadorea</taxon>
        <taxon>Rhabditida</taxon>
        <taxon>Tylenchina</taxon>
        <taxon>Panagrolaimomorpha</taxon>
        <taxon>Panagrolaimoidea</taxon>
        <taxon>Panagrolaimidae</taxon>
        <taxon>Panagrolaimus</taxon>
    </lineage>
</organism>
<dbReference type="Proteomes" id="UP000887578">
    <property type="component" value="Unplaced"/>
</dbReference>
<evidence type="ECO:0000256" key="1">
    <source>
        <dbReference type="SAM" id="SignalP"/>
    </source>
</evidence>
<dbReference type="AlphaFoldDB" id="A0A914QK02"/>
<feature type="signal peptide" evidence="1">
    <location>
        <begin position="1"/>
        <end position="18"/>
    </location>
</feature>
<sequence>MWVLIFTFNSIIVNFVDGGLVTDFQQIDSNILDNANIWFINRIDSESALQFSVIVNSDYATEQYLAEDLQDWINTKDSTTQKLFYFWIEDIKKQSQISRKTFEELFPVLPPQIGITFRRALKSFYRTDISQSEKSDNFRALKNQLSIEHQKILDQVYYQVYERATFHFLTPLIDYDEYIRQTSKNEL</sequence>
<dbReference type="WBParaSite" id="PDA_v2.g3939.t1">
    <property type="protein sequence ID" value="PDA_v2.g3939.t1"/>
    <property type="gene ID" value="PDA_v2.g3939"/>
</dbReference>
<proteinExistence type="predicted"/>
<protein>
    <submittedName>
        <fullName evidence="3">Uncharacterized protein</fullName>
    </submittedName>
</protein>
<reference evidence="3" key="1">
    <citation type="submission" date="2022-11" db="UniProtKB">
        <authorList>
            <consortium name="WormBaseParasite"/>
        </authorList>
    </citation>
    <scope>IDENTIFICATION</scope>
</reference>
<feature type="chain" id="PRO_5037414656" evidence="1">
    <location>
        <begin position="19"/>
        <end position="187"/>
    </location>
</feature>
<keyword evidence="2" id="KW-1185">Reference proteome</keyword>
<name>A0A914QK02_9BILA</name>
<evidence type="ECO:0000313" key="3">
    <source>
        <dbReference type="WBParaSite" id="PDA_v2.g3939.t1"/>
    </source>
</evidence>
<evidence type="ECO:0000313" key="2">
    <source>
        <dbReference type="Proteomes" id="UP000887578"/>
    </source>
</evidence>
<keyword evidence="1" id="KW-0732">Signal</keyword>
<accession>A0A914QK02</accession>